<reference evidence="1" key="2">
    <citation type="submission" date="2021-10" db="EMBL/GenBank/DDBJ databases">
        <title>Phylogenomics reveals ancestral predisposition of the termite-cultivated fungus Termitomyces towards a domesticated lifestyle.</title>
        <authorList>
            <person name="Auxier B."/>
            <person name="Grum-Grzhimaylo A."/>
            <person name="Cardenas M.E."/>
            <person name="Lodge J.D."/>
            <person name="Laessoe T."/>
            <person name="Pedersen O."/>
            <person name="Smith M.E."/>
            <person name="Kuyper T.W."/>
            <person name="Franco-Molano E.A."/>
            <person name="Baroni T.J."/>
            <person name="Aanen D.K."/>
        </authorList>
    </citation>
    <scope>NUCLEOTIDE SEQUENCE</scope>
    <source>
        <strain evidence="1">D49</strain>
    </source>
</reference>
<name>A0A9P7KJU2_9AGAR</name>
<accession>A0A9P7KJU2</accession>
<dbReference type="OrthoDB" id="2745898at2759"/>
<dbReference type="Proteomes" id="UP000717328">
    <property type="component" value="Unassembled WGS sequence"/>
</dbReference>
<dbReference type="EMBL" id="JABCKI010000132">
    <property type="protein sequence ID" value="KAG5652379.1"/>
    <property type="molecule type" value="Genomic_DNA"/>
</dbReference>
<evidence type="ECO:0000313" key="2">
    <source>
        <dbReference type="Proteomes" id="UP000717328"/>
    </source>
</evidence>
<dbReference type="AlphaFoldDB" id="A0A9P7KJU2"/>
<protein>
    <submittedName>
        <fullName evidence="1">Uncharacterized protein</fullName>
    </submittedName>
</protein>
<evidence type="ECO:0000313" key="1">
    <source>
        <dbReference type="EMBL" id="KAG5652379.1"/>
    </source>
</evidence>
<reference evidence="1" key="1">
    <citation type="submission" date="2021-02" db="EMBL/GenBank/DDBJ databases">
        <authorList>
            <person name="Nieuwenhuis M."/>
            <person name="Van De Peppel L.J.J."/>
        </authorList>
    </citation>
    <scope>NUCLEOTIDE SEQUENCE</scope>
    <source>
        <strain evidence="1">D49</strain>
    </source>
</reference>
<proteinExistence type="predicted"/>
<gene>
    <name evidence="1" type="ORF">H0H81_005209</name>
</gene>
<sequence length="488" mass="54530">MMSSPGLQVPHELIELIVDELKDDPATLTSCALVSPHFTNRSQLHLFNRVKITSMPVVERLTTSISASPTLASYINHLFIGEYSLFSRTRNEEGAVGICLLFEKLEKLRSFGLDAYGAAGPEEKPLTTSLIKMLNRTGTEELFIGGFGEFPTPLLAFYCPKLKQLELSRMDFPFDRNPPLPLEVGEERGCMESLTIRHSCILAILRIYDATRSEKSRQDLDHLQEIIVHNDMPSEYCISLLYSVLALSLKGSLKRLTWHGPMCSPGRDRTTLKTLFPLPASLLSLRFSVPMLDVTTASRYLRSLTTKLRSLAGRSQLRDIILVFDQVKFPSVLDASQAWDDLGNELDVLDSILGNRVPHLARVALFVQFQPHTCSSPIGWSSEWIKAAQHTLPLRYMRAVTQRLEGRLPVLRSRGGLSVQWIFVQVEDSADVSGLPSAIKAVEDSVRPQMGGFHAVGYDGPFETVDYTESDLKSVGLRYPDPHIDTDV</sequence>
<comment type="caution">
    <text evidence="1">The sequence shown here is derived from an EMBL/GenBank/DDBJ whole genome shotgun (WGS) entry which is preliminary data.</text>
</comment>
<keyword evidence="2" id="KW-1185">Reference proteome</keyword>
<organism evidence="1 2">
    <name type="scientific">Sphagnurus paluster</name>
    <dbReference type="NCBI Taxonomy" id="117069"/>
    <lineage>
        <taxon>Eukaryota</taxon>
        <taxon>Fungi</taxon>
        <taxon>Dikarya</taxon>
        <taxon>Basidiomycota</taxon>
        <taxon>Agaricomycotina</taxon>
        <taxon>Agaricomycetes</taxon>
        <taxon>Agaricomycetidae</taxon>
        <taxon>Agaricales</taxon>
        <taxon>Tricholomatineae</taxon>
        <taxon>Lyophyllaceae</taxon>
        <taxon>Sphagnurus</taxon>
    </lineage>
</organism>